<comment type="PTM">
    <text evidence="5">Methylated by PrmC. Methylation increases the termination efficiency of RF1.</text>
</comment>
<dbReference type="NCBIfam" id="NF001859">
    <property type="entry name" value="PRK00591.1"/>
    <property type="match status" value="1"/>
</dbReference>
<dbReference type="InterPro" id="IPR000352">
    <property type="entry name" value="Pep_chain_release_fac_I"/>
</dbReference>
<reference evidence="8 9" key="1">
    <citation type="submission" date="2016-10" db="EMBL/GenBank/DDBJ databases">
        <authorList>
            <person name="de Groot N.N."/>
        </authorList>
    </citation>
    <scope>NUCLEOTIDE SEQUENCE [LARGE SCALE GENOMIC DNA]</scope>
    <source>
        <strain evidence="8 9">DSM 24015</strain>
    </source>
</reference>
<dbReference type="Gene3D" id="3.30.70.1660">
    <property type="match status" value="1"/>
</dbReference>
<feature type="domain" description="Prokaryotic-type class I peptide chain release factors" evidence="7">
    <location>
        <begin position="229"/>
        <end position="245"/>
    </location>
</feature>
<protein>
    <recommendedName>
        <fullName evidence="5 6">Peptide chain release factor 1</fullName>
        <shortName evidence="5">RF-1</shortName>
    </recommendedName>
</protein>
<evidence type="ECO:0000313" key="9">
    <source>
        <dbReference type="Proteomes" id="UP000198517"/>
    </source>
</evidence>
<feature type="modified residue" description="N5-methylglutamine" evidence="5">
    <location>
        <position position="236"/>
    </location>
</feature>
<proteinExistence type="inferred from homology"/>
<evidence type="ECO:0000256" key="1">
    <source>
        <dbReference type="ARBA" id="ARBA00002986"/>
    </source>
</evidence>
<dbReference type="PANTHER" id="PTHR43804:SF7">
    <property type="entry name" value="LD18447P"/>
    <property type="match status" value="1"/>
</dbReference>
<dbReference type="GO" id="GO:0016149">
    <property type="term" value="F:translation release factor activity, codon specific"/>
    <property type="evidence" value="ECO:0007669"/>
    <property type="project" value="UniProtKB-UniRule"/>
</dbReference>
<dbReference type="InterPro" id="IPR045853">
    <property type="entry name" value="Pep_chain_release_fac_I_sf"/>
</dbReference>
<dbReference type="EMBL" id="FNAS01000008">
    <property type="protein sequence ID" value="SDE38305.1"/>
    <property type="molecule type" value="Genomic_DNA"/>
</dbReference>
<dbReference type="AlphaFoldDB" id="A0A1G7CIP8"/>
<evidence type="ECO:0000259" key="7">
    <source>
        <dbReference type="PROSITE" id="PS00745"/>
    </source>
</evidence>
<evidence type="ECO:0000256" key="5">
    <source>
        <dbReference type="HAMAP-Rule" id="MF_00093"/>
    </source>
</evidence>
<dbReference type="FunFam" id="3.30.70.1660:FF:000002">
    <property type="entry name" value="Peptide chain release factor 1"/>
    <property type="match status" value="1"/>
</dbReference>
<keyword evidence="9" id="KW-1185">Reference proteome</keyword>
<dbReference type="PROSITE" id="PS00745">
    <property type="entry name" value="RF_PROK_I"/>
    <property type="match status" value="1"/>
</dbReference>
<dbReference type="STRING" id="1071918.SAMN05421544_10833"/>
<dbReference type="Pfam" id="PF03462">
    <property type="entry name" value="PCRF"/>
    <property type="match status" value="1"/>
</dbReference>
<keyword evidence="4 5" id="KW-0648">Protein biosynthesis</keyword>
<comment type="subcellular location">
    <subcellularLocation>
        <location evidence="5">Cytoplasm</location>
    </subcellularLocation>
</comment>
<evidence type="ECO:0000256" key="4">
    <source>
        <dbReference type="ARBA" id="ARBA00022917"/>
    </source>
</evidence>
<dbReference type="InterPro" id="IPR005139">
    <property type="entry name" value="PCRF"/>
</dbReference>
<organism evidence="8 9">
    <name type="scientific">Riemerella columbipharyngis</name>
    <dbReference type="NCBI Taxonomy" id="1071918"/>
    <lineage>
        <taxon>Bacteria</taxon>
        <taxon>Pseudomonadati</taxon>
        <taxon>Bacteroidota</taxon>
        <taxon>Flavobacteriia</taxon>
        <taxon>Flavobacteriales</taxon>
        <taxon>Weeksellaceae</taxon>
        <taxon>Riemerella</taxon>
    </lineage>
</organism>
<comment type="function">
    <text evidence="1 5">Peptide chain release factor 1 directs the termination of translation in response to the peptide chain termination codons UAG and UAA.</text>
</comment>
<dbReference type="SUPFAM" id="SSF75620">
    <property type="entry name" value="Release factor"/>
    <property type="match status" value="1"/>
</dbReference>
<evidence type="ECO:0000313" key="8">
    <source>
        <dbReference type="EMBL" id="SDE38305.1"/>
    </source>
</evidence>
<dbReference type="HAMAP" id="MF_00093">
    <property type="entry name" value="Rel_fac_1"/>
    <property type="match status" value="1"/>
</dbReference>
<dbReference type="InterPro" id="IPR004373">
    <property type="entry name" value="RF-1"/>
</dbReference>
<evidence type="ECO:0000256" key="3">
    <source>
        <dbReference type="ARBA" id="ARBA00022481"/>
    </source>
</evidence>
<keyword evidence="3 5" id="KW-0488">Methylation</keyword>
<evidence type="ECO:0000256" key="2">
    <source>
        <dbReference type="ARBA" id="ARBA00010835"/>
    </source>
</evidence>
<dbReference type="Proteomes" id="UP000198517">
    <property type="component" value="Unassembled WGS sequence"/>
</dbReference>
<dbReference type="SMART" id="SM00937">
    <property type="entry name" value="PCRF"/>
    <property type="match status" value="1"/>
</dbReference>
<accession>A0A1G7CIP8</accession>
<dbReference type="Gene3D" id="6.10.140.1950">
    <property type="match status" value="1"/>
</dbReference>
<sequence>MSKSLIPKLEAIKQRYNEVADLIIQPDVISDQKRYSSLNKEYSDLGKIVKVFDEYMGALQAIEEADEIISDGFDKELADLAKIERQEAQERIPKIEEELKYLLIPKDPADDKNVMVELRAGTGGDESAIFVEDIYRMYAMYFKSQGWKHEITDANEASKGYKELIMKVEGSGVYGIMKFESGVHRVQRVPETESQGRVHTSAITVAVLPEAEEVDVEINPADIEMQTSRSGGAGGQNVNKVETKVQLTHKPTGIVVVCQQARSQLANRELAMEMLRTKLYDIELQKVQGDIAAQRKTMVSTGDRSAKIRTYNYPQGRVTDHRINKSIYNLDNFMNGDIQEMLDALIMAENAEKMKGEEENM</sequence>
<name>A0A1G7CIP8_9FLAO</name>
<dbReference type="Pfam" id="PF00472">
    <property type="entry name" value="RF-1"/>
    <property type="match status" value="1"/>
</dbReference>
<dbReference type="RefSeq" id="WP_092736514.1">
    <property type="nucleotide sequence ID" value="NZ_FNAS01000008.1"/>
</dbReference>
<dbReference type="OrthoDB" id="9806673at2"/>
<gene>
    <name evidence="5" type="primary">prfA</name>
    <name evidence="8" type="ORF">SAMN05421544_10833</name>
</gene>
<comment type="similarity">
    <text evidence="2 5">Belongs to the prokaryotic/mitochondrial release factor family.</text>
</comment>
<dbReference type="GO" id="GO:0005737">
    <property type="term" value="C:cytoplasm"/>
    <property type="evidence" value="ECO:0007669"/>
    <property type="project" value="UniProtKB-SubCell"/>
</dbReference>
<dbReference type="PANTHER" id="PTHR43804">
    <property type="entry name" value="LD18447P"/>
    <property type="match status" value="1"/>
</dbReference>
<dbReference type="NCBIfam" id="TIGR00019">
    <property type="entry name" value="prfA"/>
    <property type="match status" value="1"/>
</dbReference>
<keyword evidence="5" id="KW-0963">Cytoplasm</keyword>
<dbReference type="FunFam" id="3.30.160.20:FF:000004">
    <property type="entry name" value="Peptide chain release factor 1"/>
    <property type="match status" value="1"/>
</dbReference>
<dbReference type="Gene3D" id="3.30.160.20">
    <property type="match status" value="1"/>
</dbReference>
<evidence type="ECO:0000256" key="6">
    <source>
        <dbReference type="NCBIfam" id="TIGR00019"/>
    </source>
</evidence>
<dbReference type="InterPro" id="IPR050057">
    <property type="entry name" value="Prokaryotic/Mito_RF"/>
</dbReference>